<dbReference type="InterPro" id="IPR003509">
    <property type="entry name" value="UPF0102_YraN-like"/>
</dbReference>
<dbReference type="InterPro" id="IPR011856">
    <property type="entry name" value="tRNA_endonuc-like_dom_sf"/>
</dbReference>
<dbReference type="PANTHER" id="PTHR34039:SF1">
    <property type="entry name" value="UPF0102 PROTEIN YRAN"/>
    <property type="match status" value="1"/>
</dbReference>
<dbReference type="Gene3D" id="3.40.1350.10">
    <property type="match status" value="1"/>
</dbReference>
<keyword evidence="4" id="KW-1185">Reference proteome</keyword>
<name>A0A4R0YHU7_9GAMM</name>
<comment type="similarity">
    <text evidence="1 2">Belongs to the UPF0102 family.</text>
</comment>
<dbReference type="PANTHER" id="PTHR34039">
    <property type="entry name" value="UPF0102 PROTEIN YRAN"/>
    <property type="match status" value="1"/>
</dbReference>
<dbReference type="HAMAP" id="MF_00048">
    <property type="entry name" value="UPF0102"/>
    <property type="match status" value="1"/>
</dbReference>
<dbReference type="SUPFAM" id="SSF52980">
    <property type="entry name" value="Restriction endonuclease-like"/>
    <property type="match status" value="1"/>
</dbReference>
<dbReference type="EMBL" id="SJTG01000004">
    <property type="protein sequence ID" value="TCI07939.1"/>
    <property type="molecule type" value="Genomic_DNA"/>
</dbReference>
<proteinExistence type="inferred from homology"/>
<protein>
    <recommendedName>
        <fullName evidence="2">UPF0102 protein EZM97_25045</fullName>
    </recommendedName>
</protein>
<dbReference type="RefSeq" id="WP_131152118.1">
    <property type="nucleotide sequence ID" value="NZ_SJTG01000004.1"/>
</dbReference>
<reference evidence="3 4" key="1">
    <citation type="submission" date="2019-02" db="EMBL/GenBank/DDBJ databases">
        <title>Dyella amyloliquefaciens sp. nov., isolated from forest soil.</title>
        <authorList>
            <person name="Gao Z.-H."/>
            <person name="Qiu L.-H."/>
        </authorList>
    </citation>
    <scope>NUCLEOTIDE SEQUENCE [LARGE SCALE GENOMIC DNA]</scope>
    <source>
        <strain evidence="3 4">KACC 12747</strain>
    </source>
</reference>
<gene>
    <name evidence="3" type="ORF">EZM97_25045</name>
</gene>
<evidence type="ECO:0000256" key="1">
    <source>
        <dbReference type="ARBA" id="ARBA00006738"/>
    </source>
</evidence>
<dbReference type="NCBIfam" id="NF009150">
    <property type="entry name" value="PRK12497.1-3"/>
    <property type="match status" value="1"/>
</dbReference>
<dbReference type="Pfam" id="PF02021">
    <property type="entry name" value="UPF0102"/>
    <property type="match status" value="1"/>
</dbReference>
<sequence>MRAAGALFEERACKELQRAGLQLIERNYTTRFGEIDLVMRDDESIVFVEVRHRLRATQGGAAASVTAPKQRKLIAAAQLWLATHSRYVHAPCRFDVVAHDGPFESAQMTWYRSAFEQV</sequence>
<organism evidence="3 4">
    <name type="scientific">Dyella soli</name>
    <dbReference type="NCBI Taxonomy" id="522319"/>
    <lineage>
        <taxon>Bacteria</taxon>
        <taxon>Pseudomonadati</taxon>
        <taxon>Pseudomonadota</taxon>
        <taxon>Gammaproteobacteria</taxon>
        <taxon>Lysobacterales</taxon>
        <taxon>Rhodanobacteraceae</taxon>
        <taxon>Dyella</taxon>
    </lineage>
</organism>
<dbReference type="NCBIfam" id="TIGR00252">
    <property type="entry name" value="YraN family protein"/>
    <property type="match status" value="1"/>
</dbReference>
<dbReference type="Proteomes" id="UP000291822">
    <property type="component" value="Unassembled WGS sequence"/>
</dbReference>
<evidence type="ECO:0000256" key="2">
    <source>
        <dbReference type="HAMAP-Rule" id="MF_00048"/>
    </source>
</evidence>
<dbReference type="GO" id="GO:0003676">
    <property type="term" value="F:nucleic acid binding"/>
    <property type="evidence" value="ECO:0007669"/>
    <property type="project" value="InterPro"/>
</dbReference>
<accession>A0A4R0YHU7</accession>
<evidence type="ECO:0000313" key="4">
    <source>
        <dbReference type="Proteomes" id="UP000291822"/>
    </source>
</evidence>
<dbReference type="AlphaFoldDB" id="A0A4R0YHU7"/>
<dbReference type="InterPro" id="IPR011335">
    <property type="entry name" value="Restrct_endonuc-II-like"/>
</dbReference>
<comment type="caution">
    <text evidence="3">The sequence shown here is derived from an EMBL/GenBank/DDBJ whole genome shotgun (WGS) entry which is preliminary data.</text>
</comment>
<evidence type="ECO:0000313" key="3">
    <source>
        <dbReference type="EMBL" id="TCI07939.1"/>
    </source>
</evidence>